<evidence type="ECO:0000313" key="1">
    <source>
        <dbReference type="EMBL" id="KMZ71881.1"/>
    </source>
</evidence>
<reference evidence="2" key="1">
    <citation type="journal article" date="2016" name="Nature">
        <title>The genome of the seagrass Zostera marina reveals angiosperm adaptation to the sea.</title>
        <authorList>
            <person name="Olsen J.L."/>
            <person name="Rouze P."/>
            <person name="Verhelst B."/>
            <person name="Lin Y.-C."/>
            <person name="Bayer T."/>
            <person name="Collen J."/>
            <person name="Dattolo E."/>
            <person name="De Paoli E."/>
            <person name="Dittami S."/>
            <person name="Maumus F."/>
            <person name="Michel G."/>
            <person name="Kersting A."/>
            <person name="Lauritano C."/>
            <person name="Lohaus R."/>
            <person name="Toepel M."/>
            <person name="Tonon T."/>
            <person name="Vanneste K."/>
            <person name="Amirebrahimi M."/>
            <person name="Brakel J."/>
            <person name="Bostroem C."/>
            <person name="Chovatia M."/>
            <person name="Grimwood J."/>
            <person name="Jenkins J.W."/>
            <person name="Jueterbock A."/>
            <person name="Mraz A."/>
            <person name="Stam W.T."/>
            <person name="Tice H."/>
            <person name="Bornberg-Bauer E."/>
            <person name="Green P.J."/>
            <person name="Pearson G.A."/>
            <person name="Procaccini G."/>
            <person name="Duarte C.M."/>
            <person name="Schmutz J."/>
            <person name="Reusch T.B.H."/>
            <person name="Van de Peer Y."/>
        </authorList>
    </citation>
    <scope>NUCLEOTIDE SEQUENCE [LARGE SCALE GENOMIC DNA]</scope>
    <source>
        <strain evidence="2">cv. Finnish</strain>
    </source>
</reference>
<sequence>MLPSLKDRVLKMLYALLRGKSEQEHRLLSTLVNKKQHSDKNQYK</sequence>
<gene>
    <name evidence="1" type="ORF">ZOSMA_172G00070</name>
</gene>
<keyword evidence="2" id="KW-1185">Reference proteome</keyword>
<proteinExistence type="predicted"/>
<protein>
    <submittedName>
        <fullName evidence="1">Uncharacterized protein</fullName>
    </submittedName>
</protein>
<accession>A0A0K9PSB6</accession>
<dbReference type="EMBL" id="LFYR01000650">
    <property type="protein sequence ID" value="KMZ71881.1"/>
    <property type="molecule type" value="Genomic_DNA"/>
</dbReference>
<dbReference type="AlphaFoldDB" id="A0A0K9PSB6"/>
<comment type="caution">
    <text evidence="1">The sequence shown here is derived from an EMBL/GenBank/DDBJ whole genome shotgun (WGS) entry which is preliminary data.</text>
</comment>
<name>A0A0K9PSB6_ZOSMR</name>
<dbReference type="Proteomes" id="UP000036987">
    <property type="component" value="Unassembled WGS sequence"/>
</dbReference>
<evidence type="ECO:0000313" key="2">
    <source>
        <dbReference type="Proteomes" id="UP000036987"/>
    </source>
</evidence>
<dbReference type="OrthoDB" id="28947at2759"/>
<organism evidence="1 2">
    <name type="scientific">Zostera marina</name>
    <name type="common">Eelgrass</name>
    <dbReference type="NCBI Taxonomy" id="29655"/>
    <lineage>
        <taxon>Eukaryota</taxon>
        <taxon>Viridiplantae</taxon>
        <taxon>Streptophyta</taxon>
        <taxon>Embryophyta</taxon>
        <taxon>Tracheophyta</taxon>
        <taxon>Spermatophyta</taxon>
        <taxon>Magnoliopsida</taxon>
        <taxon>Liliopsida</taxon>
        <taxon>Zosteraceae</taxon>
        <taxon>Zostera</taxon>
    </lineage>
</organism>